<protein>
    <submittedName>
        <fullName evidence="4">Serine hydrolase domain-containing protein</fullName>
        <ecNumber evidence="4">3.1.1.103</ecNumber>
    </submittedName>
</protein>
<dbReference type="PANTHER" id="PTHR46825:SF7">
    <property type="entry name" value="D-ALANYL-D-ALANINE CARBOXYPEPTIDASE"/>
    <property type="match status" value="1"/>
</dbReference>
<proteinExistence type="predicted"/>
<evidence type="ECO:0000313" key="4">
    <source>
        <dbReference type="EMBL" id="WOX26088.1"/>
    </source>
</evidence>
<evidence type="ECO:0000259" key="3">
    <source>
        <dbReference type="Pfam" id="PF00144"/>
    </source>
</evidence>
<dbReference type="EMBL" id="CP137573">
    <property type="protein sequence ID" value="WOX26088.1"/>
    <property type="molecule type" value="Genomic_DNA"/>
</dbReference>
<feature type="chain" id="PRO_5046448916" evidence="2">
    <location>
        <begin position="44"/>
        <end position="430"/>
    </location>
</feature>
<keyword evidence="2" id="KW-0732">Signal</keyword>
<gene>
    <name evidence="4" type="ORF">R2D22_33775</name>
</gene>
<feature type="region of interest" description="Disordered" evidence="1">
    <location>
        <begin position="408"/>
        <end position="430"/>
    </location>
</feature>
<dbReference type="Gene3D" id="3.40.710.10">
    <property type="entry name" value="DD-peptidase/beta-lactamase superfamily"/>
    <property type="match status" value="1"/>
</dbReference>
<feature type="domain" description="Beta-lactamase-related" evidence="3">
    <location>
        <begin position="70"/>
        <end position="387"/>
    </location>
</feature>
<evidence type="ECO:0000313" key="5">
    <source>
        <dbReference type="Proteomes" id="UP001301731"/>
    </source>
</evidence>
<evidence type="ECO:0000256" key="2">
    <source>
        <dbReference type="SAM" id="SignalP"/>
    </source>
</evidence>
<feature type="signal peptide" evidence="2">
    <location>
        <begin position="1"/>
        <end position="43"/>
    </location>
</feature>
<dbReference type="GO" id="GO:0016787">
    <property type="term" value="F:hydrolase activity"/>
    <property type="evidence" value="ECO:0007669"/>
    <property type="project" value="UniProtKB-KW"/>
</dbReference>
<sequence length="430" mass="45720">MPLTPLSASSPQSPLSQRRRRLTVSATLIAALVGGAAGTSAYAAPATTPKAAPAAAPAPVPAPDMDGVAKVLDAALAKGAPGAMARFSGPEGVSIRKAGVRNRVTGAAMDTRARFRIGSVSKTFSTVVLLQLVDEGKVELDAPVNRYLPGLLPDERITVRHLLTHRSGLAEYTDPMFEKTVPGFEAVRKRVFTYQELVALSLKLPRTTEPGVAYKYSNANFVVVGMLIEKITGKPVATEYENRIFKPLGLRNTSYVHPGTRISGLHVRGYLHPDEAGGALVDSTEQTVSWAQSAGAVISNPVDLSRFMAALMKGRLLSPRMMDAMTTVTPTDPVNGRHYGLGLRRYDLSCGVQVYGHTGTVQGFYTYAFATRDGRRSFAAMANTSNKGEVNTTLGGTLEPAFCGKKPATARALPTPTAPAKAEADLPENR</sequence>
<dbReference type="RefSeq" id="WP_318108977.1">
    <property type="nucleotide sequence ID" value="NZ_CP137573.1"/>
</dbReference>
<accession>A0ABZ0M349</accession>
<dbReference type="InterPro" id="IPR012338">
    <property type="entry name" value="Beta-lactam/transpept-like"/>
</dbReference>
<dbReference type="Proteomes" id="UP001301731">
    <property type="component" value="Chromosome"/>
</dbReference>
<evidence type="ECO:0000256" key="1">
    <source>
        <dbReference type="SAM" id="MobiDB-lite"/>
    </source>
</evidence>
<keyword evidence="5" id="KW-1185">Reference proteome</keyword>
<dbReference type="SUPFAM" id="SSF56601">
    <property type="entry name" value="beta-lactamase/transpeptidase-like"/>
    <property type="match status" value="1"/>
</dbReference>
<reference evidence="4 5" key="1">
    <citation type="submission" date="2023-10" db="EMBL/GenBank/DDBJ databases">
        <title>The genome sequence of Streptomyces sp. HUAS YS2.</title>
        <authorList>
            <person name="Mo P."/>
        </authorList>
    </citation>
    <scope>NUCLEOTIDE SEQUENCE [LARGE SCALE GENOMIC DNA]</scope>
    <source>
        <strain evidence="4 5">HUAS YS2</strain>
    </source>
</reference>
<dbReference type="Pfam" id="PF00144">
    <property type="entry name" value="Beta-lactamase"/>
    <property type="match status" value="1"/>
</dbReference>
<dbReference type="PANTHER" id="PTHR46825">
    <property type="entry name" value="D-ALANYL-D-ALANINE-CARBOXYPEPTIDASE/ENDOPEPTIDASE AMPH"/>
    <property type="match status" value="1"/>
</dbReference>
<organism evidence="4 5">
    <name type="scientific">Streptomyces solicathayae</name>
    <dbReference type="NCBI Taxonomy" id="3081768"/>
    <lineage>
        <taxon>Bacteria</taxon>
        <taxon>Bacillati</taxon>
        <taxon>Actinomycetota</taxon>
        <taxon>Actinomycetes</taxon>
        <taxon>Kitasatosporales</taxon>
        <taxon>Streptomycetaceae</taxon>
        <taxon>Streptomyces</taxon>
    </lineage>
</organism>
<feature type="compositionally biased region" description="Low complexity" evidence="1">
    <location>
        <begin position="408"/>
        <end position="421"/>
    </location>
</feature>
<dbReference type="InterPro" id="IPR050491">
    <property type="entry name" value="AmpC-like"/>
</dbReference>
<dbReference type="EC" id="3.1.1.103" evidence="4"/>
<name>A0ABZ0M349_9ACTN</name>
<feature type="compositionally biased region" description="Low complexity" evidence="1">
    <location>
        <begin position="1"/>
        <end position="16"/>
    </location>
</feature>
<dbReference type="InterPro" id="IPR001466">
    <property type="entry name" value="Beta-lactam-related"/>
</dbReference>
<feature type="region of interest" description="Disordered" evidence="1">
    <location>
        <begin position="1"/>
        <end position="20"/>
    </location>
</feature>
<keyword evidence="4" id="KW-0378">Hydrolase</keyword>